<dbReference type="Proteomes" id="UP000800036">
    <property type="component" value="Unassembled WGS sequence"/>
</dbReference>
<evidence type="ECO:0000313" key="3">
    <source>
        <dbReference type="Proteomes" id="UP000800036"/>
    </source>
</evidence>
<evidence type="ECO:0000313" key="2">
    <source>
        <dbReference type="EMBL" id="KAF1971130.1"/>
    </source>
</evidence>
<dbReference type="EMBL" id="ML976695">
    <property type="protein sequence ID" value="KAF1971130.1"/>
    <property type="molecule type" value="Genomic_DNA"/>
</dbReference>
<sequence length="429" mass="46891">MACLCSRLLLDDENLDDESVNLLLERISSWRTKRSNNVTVKPSKKRSRDRSLRILSEPSKDEDVDAIKAFLDGVREGRIDFWNPSVSANTTDEEQRRTLKEPLFSAVNISLQLEKAELHHSILRRFARVVVFKLCKKGDSAAVAKAFHEARLHVDRQPRELAQDVDRMVAAGSRYCHLAQKLGGLGSLAFLPRCGGPSFWEIYIGKSGTTFESVLEKLQNDELPAKSGPYHEPAEDVVAVGKGDISTDDLVQKYANHRVHGATDDPEHRSKRLRVASEETAEAFHSSHIQGHAITSEPPSQMDGSSMLAQGTRLLSTIRSTTFFTLPSAAEEQSSSTRPDSAGAETSTSPFRDSAAFVPNSTTNRIQGNGHEHGIPGSRFGHMSSLQNVQPDRGPSLLGPLNCGGTLGNFSGFGDLPGNSSDFGYLLGP</sequence>
<evidence type="ECO:0000256" key="1">
    <source>
        <dbReference type="SAM" id="MobiDB-lite"/>
    </source>
</evidence>
<feature type="region of interest" description="Disordered" evidence="1">
    <location>
        <begin position="326"/>
        <end position="369"/>
    </location>
</feature>
<keyword evidence="3" id="KW-1185">Reference proteome</keyword>
<dbReference type="OrthoDB" id="3946009at2759"/>
<reference evidence="2" key="1">
    <citation type="journal article" date="2020" name="Stud. Mycol.">
        <title>101 Dothideomycetes genomes: a test case for predicting lifestyles and emergence of pathogens.</title>
        <authorList>
            <person name="Haridas S."/>
            <person name="Albert R."/>
            <person name="Binder M."/>
            <person name="Bloem J."/>
            <person name="Labutti K."/>
            <person name="Salamov A."/>
            <person name="Andreopoulos B."/>
            <person name="Baker S."/>
            <person name="Barry K."/>
            <person name="Bills G."/>
            <person name="Bluhm B."/>
            <person name="Cannon C."/>
            <person name="Castanera R."/>
            <person name="Culley D."/>
            <person name="Daum C."/>
            <person name="Ezra D."/>
            <person name="Gonzalez J."/>
            <person name="Henrissat B."/>
            <person name="Kuo A."/>
            <person name="Liang C."/>
            <person name="Lipzen A."/>
            <person name="Lutzoni F."/>
            <person name="Magnuson J."/>
            <person name="Mondo S."/>
            <person name="Nolan M."/>
            <person name="Ohm R."/>
            <person name="Pangilinan J."/>
            <person name="Park H.-J."/>
            <person name="Ramirez L."/>
            <person name="Alfaro M."/>
            <person name="Sun H."/>
            <person name="Tritt A."/>
            <person name="Yoshinaga Y."/>
            <person name="Zwiers L.-H."/>
            <person name="Turgeon B."/>
            <person name="Goodwin S."/>
            <person name="Spatafora J."/>
            <person name="Crous P."/>
            <person name="Grigoriev I."/>
        </authorList>
    </citation>
    <scope>NUCLEOTIDE SEQUENCE</scope>
    <source>
        <strain evidence="2">CBS 107.79</strain>
    </source>
</reference>
<name>A0A6A5V397_9PLEO</name>
<proteinExistence type="predicted"/>
<accession>A0A6A5V397</accession>
<organism evidence="2 3">
    <name type="scientific">Bimuria novae-zelandiae CBS 107.79</name>
    <dbReference type="NCBI Taxonomy" id="1447943"/>
    <lineage>
        <taxon>Eukaryota</taxon>
        <taxon>Fungi</taxon>
        <taxon>Dikarya</taxon>
        <taxon>Ascomycota</taxon>
        <taxon>Pezizomycotina</taxon>
        <taxon>Dothideomycetes</taxon>
        <taxon>Pleosporomycetidae</taxon>
        <taxon>Pleosporales</taxon>
        <taxon>Massarineae</taxon>
        <taxon>Didymosphaeriaceae</taxon>
        <taxon>Bimuria</taxon>
    </lineage>
</organism>
<gene>
    <name evidence="2" type="ORF">BU23DRAFT_570131</name>
</gene>
<feature type="compositionally biased region" description="Polar residues" evidence="1">
    <location>
        <begin position="326"/>
        <end position="351"/>
    </location>
</feature>
<dbReference type="AlphaFoldDB" id="A0A6A5V397"/>
<protein>
    <submittedName>
        <fullName evidence="2">Uncharacterized protein</fullName>
    </submittedName>
</protein>